<dbReference type="Proteomes" id="UP001597307">
    <property type="component" value="Unassembled WGS sequence"/>
</dbReference>
<accession>A0ABW4Q3T6</accession>
<dbReference type="Gene3D" id="1.20.120.160">
    <property type="entry name" value="HPT domain"/>
    <property type="match status" value="1"/>
</dbReference>
<name>A0ABW4Q3T6_9MICC</name>
<protein>
    <submittedName>
        <fullName evidence="1">Hpt domain-containing protein</fullName>
    </submittedName>
</protein>
<dbReference type="InterPro" id="IPR036641">
    <property type="entry name" value="HPT_dom_sf"/>
</dbReference>
<reference evidence="2" key="1">
    <citation type="journal article" date="2019" name="Int. J. Syst. Evol. Microbiol.">
        <title>The Global Catalogue of Microorganisms (GCM) 10K type strain sequencing project: providing services to taxonomists for standard genome sequencing and annotation.</title>
        <authorList>
            <consortium name="The Broad Institute Genomics Platform"/>
            <consortium name="The Broad Institute Genome Sequencing Center for Infectious Disease"/>
            <person name="Wu L."/>
            <person name="Ma J."/>
        </authorList>
    </citation>
    <scope>NUCLEOTIDE SEQUENCE [LARGE SCALE GENOMIC DNA]</scope>
    <source>
        <strain evidence="2">JCM 11496</strain>
    </source>
</reference>
<gene>
    <name evidence="1" type="ORF">ACFSFX_01360</name>
</gene>
<keyword evidence="2" id="KW-1185">Reference proteome</keyword>
<organism evidence="1 2">
    <name type="scientific">Arthrobacter flavus</name>
    <dbReference type="NCBI Taxonomy" id="95172"/>
    <lineage>
        <taxon>Bacteria</taxon>
        <taxon>Bacillati</taxon>
        <taxon>Actinomycetota</taxon>
        <taxon>Actinomycetes</taxon>
        <taxon>Micrococcales</taxon>
        <taxon>Micrococcaceae</taxon>
        <taxon>Arthrobacter</taxon>
    </lineage>
</organism>
<dbReference type="EMBL" id="JBHUGA010000004">
    <property type="protein sequence ID" value="MFD1845243.1"/>
    <property type="molecule type" value="Genomic_DNA"/>
</dbReference>
<dbReference type="SUPFAM" id="SSF47226">
    <property type="entry name" value="Histidine-containing phosphotransfer domain, HPT domain"/>
    <property type="match status" value="1"/>
</dbReference>
<comment type="caution">
    <text evidence="1">The sequence shown here is derived from an EMBL/GenBank/DDBJ whole genome shotgun (WGS) entry which is preliminary data.</text>
</comment>
<evidence type="ECO:0000313" key="1">
    <source>
        <dbReference type="EMBL" id="MFD1845243.1"/>
    </source>
</evidence>
<evidence type="ECO:0000313" key="2">
    <source>
        <dbReference type="Proteomes" id="UP001597307"/>
    </source>
</evidence>
<dbReference type="RefSeq" id="WP_343877282.1">
    <property type="nucleotide sequence ID" value="NZ_BAAAIJ010000004.1"/>
</dbReference>
<sequence length="128" mass="13767">MLPLILSPQGRVPLIDHNTLLTLADQLDNPSAVKAFILDFIHVWDERFTRLADTVSRRDHAAAMEAVLSVRTSSMMVGAARLASLASTLEESVRLNDLSGAADILPSVEACGIQTIRELALCSEAVLG</sequence>
<proteinExistence type="predicted"/>